<proteinExistence type="predicted"/>
<dbReference type="Pfam" id="PF07687">
    <property type="entry name" value="M20_dimer"/>
    <property type="match status" value="1"/>
</dbReference>
<dbReference type="GO" id="GO:0046872">
    <property type="term" value="F:metal ion binding"/>
    <property type="evidence" value="ECO:0007669"/>
    <property type="project" value="UniProtKB-KW"/>
</dbReference>
<feature type="chain" id="PRO_5001660726" evidence="3">
    <location>
        <begin position="30"/>
        <end position="449"/>
    </location>
</feature>
<protein>
    <submittedName>
        <fullName evidence="5">Amidohydrolase</fullName>
    </submittedName>
</protein>
<feature type="domain" description="Peptidase M20 dimerisation" evidence="4">
    <location>
        <begin position="230"/>
        <end position="322"/>
    </location>
</feature>
<dbReference type="Proteomes" id="UP000027446">
    <property type="component" value="Unassembled WGS sequence"/>
</dbReference>
<feature type="binding site" evidence="2">
    <location>
        <position position="420"/>
    </location>
    <ligand>
        <name>Mn(2+)</name>
        <dbReference type="ChEBI" id="CHEBI:29035"/>
        <label>2</label>
    </ligand>
</feature>
<dbReference type="NCBIfam" id="TIGR01891">
    <property type="entry name" value="amidohydrolases"/>
    <property type="match status" value="1"/>
</dbReference>
<organism evidence="5 6">
    <name type="scientific">Hyphomonas adhaerens MHS-3</name>
    <dbReference type="NCBI Taxonomy" id="1280949"/>
    <lineage>
        <taxon>Bacteria</taxon>
        <taxon>Pseudomonadati</taxon>
        <taxon>Pseudomonadota</taxon>
        <taxon>Alphaproteobacteria</taxon>
        <taxon>Hyphomonadales</taxon>
        <taxon>Hyphomonadaceae</taxon>
        <taxon>Hyphomonas</taxon>
    </lineage>
</organism>
<dbReference type="Gene3D" id="3.40.630.10">
    <property type="entry name" value="Zn peptidases"/>
    <property type="match status" value="1"/>
</dbReference>
<dbReference type="OrthoDB" id="9777385at2"/>
<reference evidence="5 6" key="1">
    <citation type="journal article" date="2014" name="Antonie Van Leeuwenhoek">
        <title>Hyphomonas beringensis sp. nov. and Hyphomonas chukchiensis sp. nov., isolated from surface seawater of the Bering Sea and Chukchi Sea.</title>
        <authorList>
            <person name="Li C."/>
            <person name="Lai Q."/>
            <person name="Li G."/>
            <person name="Dong C."/>
            <person name="Wang J."/>
            <person name="Liao Y."/>
            <person name="Shao Z."/>
        </authorList>
    </citation>
    <scope>NUCLEOTIDE SEQUENCE [LARGE SCALE GENOMIC DNA]</scope>
    <source>
        <strain evidence="5 6">MHS-3</strain>
    </source>
</reference>
<dbReference type="InterPro" id="IPR036264">
    <property type="entry name" value="Bact_exopeptidase_dim_dom"/>
</dbReference>
<feature type="binding site" evidence="2">
    <location>
        <position position="210"/>
    </location>
    <ligand>
        <name>Mn(2+)</name>
        <dbReference type="ChEBI" id="CHEBI:29035"/>
        <label>2</label>
    </ligand>
</feature>
<evidence type="ECO:0000313" key="6">
    <source>
        <dbReference type="Proteomes" id="UP000027446"/>
    </source>
</evidence>
<dbReference type="InterPro" id="IPR011650">
    <property type="entry name" value="Peptidase_M20_dimer"/>
</dbReference>
<dbReference type="InterPro" id="IPR017439">
    <property type="entry name" value="Amidohydrolase"/>
</dbReference>
<dbReference type="PANTHER" id="PTHR11014">
    <property type="entry name" value="PEPTIDASE M20 FAMILY MEMBER"/>
    <property type="match status" value="1"/>
</dbReference>
<evidence type="ECO:0000256" key="1">
    <source>
        <dbReference type="ARBA" id="ARBA00022801"/>
    </source>
</evidence>
<gene>
    <name evidence="5" type="ORF">HAD_06595</name>
</gene>
<dbReference type="STRING" id="1280949.HAD_06595"/>
<evidence type="ECO:0000313" key="5">
    <source>
        <dbReference type="EMBL" id="KCZ85330.1"/>
    </source>
</evidence>
<name>A0A069E4Y4_9PROT</name>
<dbReference type="GO" id="GO:0016787">
    <property type="term" value="F:hydrolase activity"/>
    <property type="evidence" value="ECO:0007669"/>
    <property type="project" value="UniProtKB-KW"/>
</dbReference>
<dbReference type="Pfam" id="PF01546">
    <property type="entry name" value="Peptidase_M20"/>
    <property type="match status" value="1"/>
</dbReference>
<dbReference type="SUPFAM" id="SSF53187">
    <property type="entry name" value="Zn-dependent exopeptidases"/>
    <property type="match status" value="1"/>
</dbReference>
<keyword evidence="1 5" id="KW-0378">Hydrolase</keyword>
<comment type="caution">
    <text evidence="5">The sequence shown here is derived from an EMBL/GenBank/DDBJ whole genome shotgun (WGS) entry which is preliminary data.</text>
</comment>
<dbReference type="PIRSF" id="PIRSF005962">
    <property type="entry name" value="Pept_M20D_amidohydro"/>
    <property type="match status" value="1"/>
</dbReference>
<evidence type="ECO:0000256" key="2">
    <source>
        <dbReference type="PIRSR" id="PIRSR005962-1"/>
    </source>
</evidence>
<feature type="binding site" evidence="2">
    <location>
        <position position="149"/>
    </location>
    <ligand>
        <name>Mn(2+)</name>
        <dbReference type="ChEBI" id="CHEBI:29035"/>
        <label>2</label>
    </ligand>
</feature>
<dbReference type="EMBL" id="ARYH01000001">
    <property type="protein sequence ID" value="KCZ85330.1"/>
    <property type="molecule type" value="Genomic_DNA"/>
</dbReference>
<sequence length="449" mass="47979">MSLSLKTRLARAGLTSLMVLATFSAPASAKPSDINSRFKSTLSEMVDENLDEWVDVYKDFHANPELGLQETRSAGIIAARLKELGFEVTEGIGQTGVVGILKNGKGPLVMVRADMDGLPVQEKTGLDYASTVQTEWNGEPKYVMHACGHDAHMAIFLATAQTLVEMKKDWKGTLMLVAQPAEEGGGGASKMMADGIFDQFGVPDYGFALHVTPAAYDSVQIVKGQMNSYAGGFDIVFNGVGGHGSRPSTTIDPVMMASKFVVDLQSVVSREKPEQEFGVISVGAIQGGSAGNIIPDSVRVRGTVRWYKPEVGEKLLEGVRRTADAIVSMAGAPEADISIRSGGTAVYNDPDLSQNTLDAMSRVFPEGKVTFAAPTTGSEDYGEFLKSFSSSVYFRVGVYDPALFDENGKTIDFMRTPGNHSPFFAPVPAPTIGTGVKAMTTAVMNVMEN</sequence>
<feature type="binding site" evidence="2">
    <location>
        <position position="147"/>
    </location>
    <ligand>
        <name>Mn(2+)</name>
        <dbReference type="ChEBI" id="CHEBI:29035"/>
        <label>2</label>
    </ligand>
</feature>
<keyword evidence="3" id="KW-0732">Signal</keyword>
<evidence type="ECO:0000256" key="3">
    <source>
        <dbReference type="SAM" id="SignalP"/>
    </source>
</evidence>
<feature type="binding site" evidence="2">
    <location>
        <position position="183"/>
    </location>
    <ligand>
        <name>Mn(2+)</name>
        <dbReference type="ChEBI" id="CHEBI:29035"/>
        <label>2</label>
    </ligand>
</feature>
<keyword evidence="6" id="KW-1185">Reference proteome</keyword>
<keyword evidence="2" id="KW-0464">Manganese</keyword>
<dbReference type="PANTHER" id="PTHR11014:SF63">
    <property type="entry name" value="METALLOPEPTIDASE, PUTATIVE (AFU_ORTHOLOGUE AFUA_6G09600)-RELATED"/>
    <property type="match status" value="1"/>
</dbReference>
<accession>A0A069E4Y4</accession>
<dbReference type="SUPFAM" id="SSF55031">
    <property type="entry name" value="Bacterial exopeptidase dimerisation domain"/>
    <property type="match status" value="1"/>
</dbReference>
<dbReference type="AlphaFoldDB" id="A0A069E4Y4"/>
<dbReference type="Gene3D" id="3.30.70.360">
    <property type="match status" value="1"/>
</dbReference>
<feature type="signal peptide" evidence="3">
    <location>
        <begin position="1"/>
        <end position="29"/>
    </location>
</feature>
<dbReference type="eggNOG" id="COG1473">
    <property type="taxonomic scope" value="Bacteria"/>
</dbReference>
<dbReference type="RefSeq" id="WP_035570101.1">
    <property type="nucleotide sequence ID" value="NZ_ARYH01000001.1"/>
</dbReference>
<dbReference type="PATRIC" id="fig|1280949.3.peg.1343"/>
<dbReference type="InterPro" id="IPR002933">
    <property type="entry name" value="Peptidase_M20"/>
</dbReference>
<evidence type="ECO:0000259" key="4">
    <source>
        <dbReference type="Pfam" id="PF07687"/>
    </source>
</evidence>
<keyword evidence="2" id="KW-0479">Metal-binding</keyword>
<comment type="cofactor">
    <cofactor evidence="2">
        <name>Mn(2+)</name>
        <dbReference type="ChEBI" id="CHEBI:29035"/>
    </cofactor>
    <text evidence="2">The Mn(2+) ion enhances activity.</text>
</comment>